<keyword evidence="3" id="KW-0653">Protein transport</keyword>
<reference evidence="6 7" key="1">
    <citation type="journal article" date="2023" name="Plants (Basel)">
        <title>Bridging the Gap: Combining Genomics and Transcriptomics Approaches to Understand Stylosanthes scabra, an Orphan Legume from the Brazilian Caatinga.</title>
        <authorList>
            <person name="Ferreira-Neto J.R.C."/>
            <person name="da Silva M.D."/>
            <person name="Binneck E."/>
            <person name="de Melo N.F."/>
            <person name="da Silva R.H."/>
            <person name="de Melo A.L.T.M."/>
            <person name="Pandolfi V."/>
            <person name="Bustamante F.O."/>
            <person name="Brasileiro-Vidal A.C."/>
            <person name="Benko-Iseppon A.M."/>
        </authorList>
    </citation>
    <scope>NUCLEOTIDE SEQUENCE [LARGE SCALE GENOMIC DNA]</scope>
    <source>
        <tissue evidence="6">Leaves</tissue>
    </source>
</reference>
<keyword evidence="4" id="KW-0472">Membrane</keyword>
<dbReference type="InterPro" id="IPR004140">
    <property type="entry name" value="Exo70"/>
</dbReference>
<name>A0ABU6T6F4_9FABA</name>
<keyword evidence="7" id="KW-1185">Reference proteome</keyword>
<keyword evidence="4" id="KW-0812">Transmembrane</keyword>
<feature type="transmembrane region" description="Helical" evidence="4">
    <location>
        <begin position="51"/>
        <end position="71"/>
    </location>
</feature>
<organism evidence="6 7">
    <name type="scientific">Stylosanthes scabra</name>
    <dbReference type="NCBI Taxonomy" id="79078"/>
    <lineage>
        <taxon>Eukaryota</taxon>
        <taxon>Viridiplantae</taxon>
        <taxon>Streptophyta</taxon>
        <taxon>Embryophyta</taxon>
        <taxon>Tracheophyta</taxon>
        <taxon>Spermatophyta</taxon>
        <taxon>Magnoliopsida</taxon>
        <taxon>eudicotyledons</taxon>
        <taxon>Gunneridae</taxon>
        <taxon>Pentapetalae</taxon>
        <taxon>rosids</taxon>
        <taxon>fabids</taxon>
        <taxon>Fabales</taxon>
        <taxon>Fabaceae</taxon>
        <taxon>Papilionoideae</taxon>
        <taxon>50 kb inversion clade</taxon>
        <taxon>dalbergioids sensu lato</taxon>
        <taxon>Dalbergieae</taxon>
        <taxon>Pterocarpus clade</taxon>
        <taxon>Stylosanthes</taxon>
    </lineage>
</organism>
<dbReference type="SUPFAM" id="SSF74788">
    <property type="entry name" value="Cullin repeat-like"/>
    <property type="match status" value="1"/>
</dbReference>
<comment type="function">
    <text evidence="3">Component of the exocyst complex.</text>
</comment>
<dbReference type="PANTHER" id="PTHR12542:SF96">
    <property type="entry name" value="EXOCYST COMPLEX COMPONENT EXO70B1"/>
    <property type="match status" value="1"/>
</dbReference>
<dbReference type="Gene3D" id="1.20.1280.170">
    <property type="entry name" value="Exocyst complex component Exo70"/>
    <property type="match status" value="1"/>
</dbReference>
<sequence length="698" mass="80369">MKLLSIQIPRWLIHSEPWRFVGFTSSIVGLLCYALSTSFNFLFGKRNLLKMVIYIVFSFIICLATFFANVWQHSASLRFRAHMAFLVLTVTSVYSFFFDKAVNGKPDVFSLVLCAAFAIMSLSLSRQIHCGFEVDLLYFFLGVLIIQLMKIKLLLGTIGVCFSYFLVILRSSLDFQPENDDLQLEDQEAIAIRVDSQQSNNDSQLAACIEALRNRNSDLIQIILEQVKEENKDQKSLTDAEEEEQIPVVSYDIKIDSLLAETMIDLHKIAQQTAVAGEFGEEFIKVYASCRREFLEESLMNLGLKKLSTDEVHSMSWENQRDMAERWIKACNVCLKILFAGERRLCERVFSGFLAAANLSFMDISGETGTWLLDFADAVATAKPAPGRLFMILDMFEALRDMIPEFESLFPDQLRNEADTVWKRLGEAIWRNFMELGDVIRHQTPEMVSSSNIHHLTRYFMNYLLLACDSRQTLEQVFNEHMHLLKEYPELEPDGRFGSSSSLSMKTVIDWTMEMFECNLEAKSKTFEDLALSHVFLMNNGHYMIQKAENSELGILLGDDWFQKQSEKIKQYHVGYLSSSWDKVFEILKLDGSNDSVQTQPNVAAKEMKKKLKMFNMQFENICRVQSSWYVEEKIREDIMIVLVKTLLPAYGCFIRRFQSVPKLGKNAKKYVKYGVEDIETKLNDLLRGVTASSRRQQ</sequence>
<accession>A0ABU6T6F4</accession>
<feature type="transmembrane region" description="Helical" evidence="4">
    <location>
        <begin position="108"/>
        <end position="124"/>
    </location>
</feature>
<feature type="domain" description="Exocyst complex subunit Exo70 C-terminal" evidence="5">
    <location>
        <begin position="326"/>
        <end position="685"/>
    </location>
</feature>
<dbReference type="PANTHER" id="PTHR12542">
    <property type="entry name" value="EXOCYST COMPLEX PROTEIN EXO70"/>
    <property type="match status" value="1"/>
</dbReference>
<comment type="caution">
    <text evidence="6">The sequence shown here is derived from an EMBL/GenBank/DDBJ whole genome shotgun (WGS) entry which is preliminary data.</text>
</comment>
<evidence type="ECO:0000256" key="3">
    <source>
        <dbReference type="RuleBase" id="RU365026"/>
    </source>
</evidence>
<evidence type="ECO:0000259" key="5">
    <source>
        <dbReference type="Pfam" id="PF03081"/>
    </source>
</evidence>
<dbReference type="InterPro" id="IPR046364">
    <property type="entry name" value="Exo70_C"/>
</dbReference>
<evidence type="ECO:0000256" key="2">
    <source>
        <dbReference type="ARBA" id="ARBA00022448"/>
    </source>
</evidence>
<feature type="transmembrane region" description="Helical" evidence="4">
    <location>
        <begin position="20"/>
        <end position="39"/>
    </location>
</feature>
<dbReference type="Pfam" id="PF03081">
    <property type="entry name" value="Exo70_C"/>
    <property type="match status" value="1"/>
</dbReference>
<keyword evidence="3" id="KW-0268">Exocytosis</keyword>
<keyword evidence="2 3" id="KW-0813">Transport</keyword>
<comment type="similarity">
    <text evidence="1 3">Belongs to the EXO70 family.</text>
</comment>
<gene>
    <name evidence="6" type="ORF">PIB30_010257</name>
</gene>
<dbReference type="EMBL" id="JASCZI010090645">
    <property type="protein sequence ID" value="MED6143900.1"/>
    <property type="molecule type" value="Genomic_DNA"/>
</dbReference>
<dbReference type="Proteomes" id="UP001341840">
    <property type="component" value="Unassembled WGS sequence"/>
</dbReference>
<evidence type="ECO:0000313" key="7">
    <source>
        <dbReference type="Proteomes" id="UP001341840"/>
    </source>
</evidence>
<feature type="transmembrane region" description="Helical" evidence="4">
    <location>
        <begin position="83"/>
        <end position="102"/>
    </location>
</feature>
<evidence type="ECO:0000313" key="6">
    <source>
        <dbReference type="EMBL" id="MED6143900.1"/>
    </source>
</evidence>
<proteinExistence type="inferred from homology"/>
<feature type="transmembrane region" description="Helical" evidence="4">
    <location>
        <begin position="136"/>
        <end position="169"/>
    </location>
</feature>
<keyword evidence="4" id="KW-1133">Transmembrane helix</keyword>
<evidence type="ECO:0000256" key="1">
    <source>
        <dbReference type="ARBA" id="ARBA00006756"/>
    </source>
</evidence>
<dbReference type="InterPro" id="IPR016159">
    <property type="entry name" value="Cullin_repeat-like_dom_sf"/>
</dbReference>
<evidence type="ECO:0000256" key="4">
    <source>
        <dbReference type="SAM" id="Phobius"/>
    </source>
</evidence>
<protein>
    <recommendedName>
        <fullName evidence="3">Exocyst subunit Exo70 family protein</fullName>
    </recommendedName>
</protein>